<dbReference type="RefSeq" id="WP_189645394.1">
    <property type="nucleotide sequence ID" value="NZ_BMRC01000001.1"/>
</dbReference>
<organism evidence="1 2">
    <name type="scientific">Nonomuraea spiralis</name>
    <dbReference type="NCBI Taxonomy" id="46182"/>
    <lineage>
        <taxon>Bacteria</taxon>
        <taxon>Bacillati</taxon>
        <taxon>Actinomycetota</taxon>
        <taxon>Actinomycetes</taxon>
        <taxon>Streptosporangiales</taxon>
        <taxon>Streptosporangiaceae</taxon>
        <taxon>Nonomuraea</taxon>
    </lineage>
</organism>
<name>A0ABV5I578_9ACTN</name>
<proteinExistence type="predicted"/>
<gene>
    <name evidence="1" type="ORF">ACFFV7_00710</name>
</gene>
<dbReference type="Proteomes" id="UP001589647">
    <property type="component" value="Unassembled WGS sequence"/>
</dbReference>
<keyword evidence="2" id="KW-1185">Reference proteome</keyword>
<dbReference type="EMBL" id="JBHMEI010000001">
    <property type="protein sequence ID" value="MFB9199695.1"/>
    <property type="molecule type" value="Genomic_DNA"/>
</dbReference>
<evidence type="ECO:0000313" key="2">
    <source>
        <dbReference type="Proteomes" id="UP001589647"/>
    </source>
</evidence>
<sequence length="277" mass="30101">MTADAAVVQRAVRDRLQGKLDLVRAWLTSTEDGGVETAFRRGAERSPRSGPGGADGLVWALVHLRDSLETLRTLDGNRPRDTPDRVRKANAALPALLDEARKTLDACQTLARAYLRGGPGNADRDQRHADVVRRLETDAKAMDDLQNEYEAVRADLVPDSPDDTDDAGAAPPPEVPALSRAAEILDQARRCCLKGYLALRLVVDEEMLSSAKGTSLSPFEWPLLPYLDHQEVLLAYLDVPADGKGRDETDTLLAEALSGPQGRQEVHAAVEAVNQGR</sequence>
<reference evidence="1 2" key="1">
    <citation type="submission" date="2024-09" db="EMBL/GenBank/DDBJ databases">
        <authorList>
            <person name="Sun Q."/>
            <person name="Mori K."/>
        </authorList>
    </citation>
    <scope>NUCLEOTIDE SEQUENCE [LARGE SCALE GENOMIC DNA]</scope>
    <source>
        <strain evidence="1 2">CCM 3426</strain>
    </source>
</reference>
<accession>A0ABV5I578</accession>
<evidence type="ECO:0000313" key="1">
    <source>
        <dbReference type="EMBL" id="MFB9199695.1"/>
    </source>
</evidence>
<comment type="caution">
    <text evidence="1">The sequence shown here is derived from an EMBL/GenBank/DDBJ whole genome shotgun (WGS) entry which is preliminary data.</text>
</comment>
<protein>
    <submittedName>
        <fullName evidence="1">Uncharacterized protein</fullName>
    </submittedName>
</protein>